<accession>A0ABD5V1T2</accession>
<dbReference type="InterPro" id="IPR023380">
    <property type="entry name" value="DsbB-like_sf"/>
</dbReference>
<evidence type="ECO:0000256" key="11">
    <source>
        <dbReference type="ARBA" id="ARBA00023284"/>
    </source>
</evidence>
<dbReference type="EMBL" id="JBHSXQ010000002">
    <property type="protein sequence ID" value="MFC6904896.1"/>
    <property type="molecule type" value="Genomic_DNA"/>
</dbReference>
<keyword evidence="6 12" id="KW-1133">Transmembrane helix</keyword>
<evidence type="ECO:0000256" key="3">
    <source>
        <dbReference type="ARBA" id="ARBA00022448"/>
    </source>
</evidence>
<organism evidence="13 14">
    <name type="scientific">Halalkalicoccus tibetensis</name>
    <dbReference type="NCBI Taxonomy" id="175632"/>
    <lineage>
        <taxon>Archaea</taxon>
        <taxon>Methanobacteriati</taxon>
        <taxon>Methanobacteriota</taxon>
        <taxon>Stenosarchaea group</taxon>
        <taxon>Halobacteria</taxon>
        <taxon>Halobacteriales</taxon>
        <taxon>Halococcaceae</taxon>
        <taxon>Halalkalicoccus</taxon>
    </lineage>
</organism>
<keyword evidence="4 12" id="KW-0812">Transmembrane</keyword>
<name>A0ABD5V1T2_9EURY</name>
<dbReference type="GO" id="GO:0016020">
    <property type="term" value="C:membrane"/>
    <property type="evidence" value="ECO:0007669"/>
    <property type="project" value="UniProtKB-SubCell"/>
</dbReference>
<comment type="subcellular location">
    <subcellularLocation>
        <location evidence="1">Membrane</location>
        <topology evidence="1">Multi-pass membrane protein</topology>
    </subcellularLocation>
</comment>
<dbReference type="AlphaFoldDB" id="A0ABD5V1T2"/>
<dbReference type="SUPFAM" id="SSF158442">
    <property type="entry name" value="DsbB-like"/>
    <property type="match status" value="1"/>
</dbReference>
<gene>
    <name evidence="13" type="ORF">ACFQGH_06740</name>
</gene>
<dbReference type="Pfam" id="PF02600">
    <property type="entry name" value="DsbB"/>
    <property type="match status" value="1"/>
</dbReference>
<comment type="caution">
    <text evidence="13">The sequence shown here is derived from an EMBL/GenBank/DDBJ whole genome shotgun (WGS) entry which is preliminary data.</text>
</comment>
<evidence type="ECO:0000256" key="8">
    <source>
        <dbReference type="ARBA" id="ARBA00023136"/>
    </source>
</evidence>
<evidence type="ECO:0000256" key="2">
    <source>
        <dbReference type="ARBA" id="ARBA00007602"/>
    </source>
</evidence>
<sequence length="130" mass="13607">MHRFGSREWLALGTLLAAVATAGSLYFSEVLGLVPCELCWYQRIFMYPLVPILGIAALEGNPRIAPTAMALAIPGATVAAYHSAIQRVGEGACTVGGGCTTIQYELLGLSIPNMALTAFLLVIGAVLAAR</sequence>
<proteinExistence type="inferred from homology"/>
<dbReference type="GO" id="GO:0016491">
    <property type="term" value="F:oxidoreductase activity"/>
    <property type="evidence" value="ECO:0007669"/>
    <property type="project" value="UniProtKB-KW"/>
</dbReference>
<evidence type="ECO:0000256" key="4">
    <source>
        <dbReference type="ARBA" id="ARBA00022692"/>
    </source>
</evidence>
<keyword evidence="10" id="KW-0143">Chaperone</keyword>
<reference evidence="13 14" key="1">
    <citation type="journal article" date="2019" name="Int. J. Syst. Evol. Microbiol.">
        <title>The Global Catalogue of Microorganisms (GCM) 10K type strain sequencing project: providing services to taxonomists for standard genome sequencing and annotation.</title>
        <authorList>
            <consortium name="The Broad Institute Genomics Platform"/>
            <consortium name="The Broad Institute Genome Sequencing Center for Infectious Disease"/>
            <person name="Wu L."/>
            <person name="Ma J."/>
        </authorList>
    </citation>
    <scope>NUCLEOTIDE SEQUENCE [LARGE SCALE GENOMIC DNA]</scope>
    <source>
        <strain evidence="13 14">CGMCC 1.3240</strain>
    </source>
</reference>
<dbReference type="InterPro" id="IPR003752">
    <property type="entry name" value="DiS_bond_form_DsbB/BdbC"/>
</dbReference>
<evidence type="ECO:0000256" key="10">
    <source>
        <dbReference type="ARBA" id="ARBA00023186"/>
    </source>
</evidence>
<evidence type="ECO:0000256" key="12">
    <source>
        <dbReference type="SAM" id="Phobius"/>
    </source>
</evidence>
<evidence type="ECO:0000256" key="1">
    <source>
        <dbReference type="ARBA" id="ARBA00004141"/>
    </source>
</evidence>
<evidence type="ECO:0000256" key="9">
    <source>
        <dbReference type="ARBA" id="ARBA00023157"/>
    </source>
</evidence>
<keyword evidence="8 12" id="KW-0472">Membrane</keyword>
<keyword evidence="5" id="KW-0249">Electron transport</keyword>
<keyword evidence="7" id="KW-0560">Oxidoreductase</keyword>
<protein>
    <submittedName>
        <fullName evidence="13">Disulfide bond formation protein B</fullName>
    </submittedName>
</protein>
<dbReference type="Proteomes" id="UP001596312">
    <property type="component" value="Unassembled WGS sequence"/>
</dbReference>
<evidence type="ECO:0000256" key="7">
    <source>
        <dbReference type="ARBA" id="ARBA00023002"/>
    </source>
</evidence>
<evidence type="ECO:0000313" key="14">
    <source>
        <dbReference type="Proteomes" id="UP001596312"/>
    </source>
</evidence>
<dbReference type="InterPro" id="IPR012187">
    <property type="entry name" value="Disulphide_bond_form_BdbC"/>
</dbReference>
<dbReference type="Gene3D" id="1.20.1550.10">
    <property type="entry name" value="DsbB-like"/>
    <property type="match status" value="1"/>
</dbReference>
<dbReference type="PANTHER" id="PTHR43469">
    <property type="entry name" value="DISULFIDE FORMATION PROTEIN-RELATED"/>
    <property type="match status" value="1"/>
</dbReference>
<dbReference type="RefSeq" id="WP_340603411.1">
    <property type="nucleotide sequence ID" value="NZ_JBBMXV010000002.1"/>
</dbReference>
<feature type="transmembrane region" description="Helical" evidence="12">
    <location>
        <begin position="111"/>
        <end position="129"/>
    </location>
</feature>
<keyword evidence="9" id="KW-1015">Disulfide bond</keyword>
<evidence type="ECO:0000256" key="6">
    <source>
        <dbReference type="ARBA" id="ARBA00022989"/>
    </source>
</evidence>
<comment type="similarity">
    <text evidence="2">Belongs to the DsbB family. BdbC subfamily.</text>
</comment>
<keyword evidence="3" id="KW-0813">Transport</keyword>
<keyword evidence="14" id="KW-1185">Reference proteome</keyword>
<keyword evidence="11" id="KW-0676">Redox-active center</keyword>
<evidence type="ECO:0000256" key="5">
    <source>
        <dbReference type="ARBA" id="ARBA00022982"/>
    </source>
</evidence>
<dbReference type="PANTHER" id="PTHR43469:SF1">
    <property type="entry name" value="SPBETA PROPHAGE-DERIVED DISULFIDE BOND FORMATION PROTEIN B"/>
    <property type="match status" value="1"/>
</dbReference>
<evidence type="ECO:0000313" key="13">
    <source>
        <dbReference type="EMBL" id="MFC6904896.1"/>
    </source>
</evidence>